<feature type="compositionally biased region" description="Basic and acidic residues" evidence="1">
    <location>
        <begin position="217"/>
        <end position="226"/>
    </location>
</feature>
<name>A0A414JAI2_9FIRM</name>
<sequence length="425" mass="48006">MKIIRNVGNGNSQKSLQWEIAAAGDYVMKEKFEKEQKDNYIEDPMLDMPDMEDDEKFRQWLEETYIDEAELIEKSLLAGQEYEKNLDIAEELSVPREKFYQRLKEEGLYEDETEADESAETLDENLEISAESAETLKKMDGASLAEETAETKTTGGKIISMEERASKVAGGAAKATSDKIIDMETRSSKEDGISVRATEGSNSSVKTGVPENGNEAVAEKKTEKSSTGRKKRGYLRLGKVAGVAGVCLLCVFAASMTSEANRSYFIRGIKYLSGNDTKVIIGNDEENEDVNTDEYEAIEDIENKIGVEVPEFYYRPQGMKFYNYEVSVETSNAKIEYQYNNDTILMFYIDKKNDDTASNMNFVKGEEYTLDTIEVNGAEITIKEIRDVEEVSTYTAVWTKDEVSYSLVGKIELEDLKKIVEYMKF</sequence>
<dbReference type="AlphaFoldDB" id="A0A414JAI2"/>
<protein>
    <submittedName>
        <fullName evidence="4">DUF4367 domain-containing protein</fullName>
    </submittedName>
</protein>
<gene>
    <name evidence="4" type="ORF">DW740_04030</name>
</gene>
<feature type="transmembrane region" description="Helical" evidence="2">
    <location>
        <begin position="234"/>
        <end position="256"/>
    </location>
</feature>
<feature type="domain" description="DUF4367" evidence="3">
    <location>
        <begin position="310"/>
        <end position="423"/>
    </location>
</feature>
<comment type="caution">
    <text evidence="4">The sequence shown here is derived from an EMBL/GenBank/DDBJ whole genome shotgun (WGS) entry which is preliminary data.</text>
</comment>
<accession>A0A414JAI2</accession>
<keyword evidence="2" id="KW-0472">Membrane</keyword>
<feature type="region of interest" description="Disordered" evidence="1">
    <location>
        <begin position="186"/>
        <end position="229"/>
    </location>
</feature>
<dbReference type="InterPro" id="IPR025377">
    <property type="entry name" value="DUF4367"/>
</dbReference>
<dbReference type="EMBL" id="QSKF01000002">
    <property type="protein sequence ID" value="RHE41468.1"/>
    <property type="molecule type" value="Genomic_DNA"/>
</dbReference>
<dbReference type="Proteomes" id="UP000283745">
    <property type="component" value="Unassembled WGS sequence"/>
</dbReference>
<keyword evidence="2" id="KW-0812">Transmembrane</keyword>
<evidence type="ECO:0000259" key="3">
    <source>
        <dbReference type="Pfam" id="PF14285"/>
    </source>
</evidence>
<reference evidence="4 5" key="1">
    <citation type="submission" date="2018-08" db="EMBL/GenBank/DDBJ databases">
        <title>A genome reference for cultivated species of the human gut microbiota.</title>
        <authorList>
            <person name="Zou Y."/>
            <person name="Xue W."/>
            <person name="Luo G."/>
        </authorList>
    </citation>
    <scope>NUCLEOTIDE SEQUENCE [LARGE SCALE GENOMIC DNA]</scope>
    <source>
        <strain evidence="4 5">AM28-23</strain>
    </source>
</reference>
<keyword evidence="2" id="KW-1133">Transmembrane helix</keyword>
<organism evidence="4 5">
    <name type="scientific">Blautia obeum</name>
    <dbReference type="NCBI Taxonomy" id="40520"/>
    <lineage>
        <taxon>Bacteria</taxon>
        <taxon>Bacillati</taxon>
        <taxon>Bacillota</taxon>
        <taxon>Clostridia</taxon>
        <taxon>Lachnospirales</taxon>
        <taxon>Lachnospiraceae</taxon>
        <taxon>Blautia</taxon>
    </lineage>
</organism>
<evidence type="ECO:0000256" key="1">
    <source>
        <dbReference type="SAM" id="MobiDB-lite"/>
    </source>
</evidence>
<evidence type="ECO:0000313" key="4">
    <source>
        <dbReference type="EMBL" id="RHE41468.1"/>
    </source>
</evidence>
<proteinExistence type="predicted"/>
<evidence type="ECO:0000256" key="2">
    <source>
        <dbReference type="SAM" id="Phobius"/>
    </source>
</evidence>
<dbReference type="Pfam" id="PF14285">
    <property type="entry name" value="DUF4367"/>
    <property type="match status" value="1"/>
</dbReference>
<evidence type="ECO:0000313" key="5">
    <source>
        <dbReference type="Proteomes" id="UP000283745"/>
    </source>
</evidence>